<dbReference type="AlphaFoldDB" id="A0A835W6Q5"/>
<dbReference type="Proteomes" id="UP000650467">
    <property type="component" value="Unassembled WGS sequence"/>
</dbReference>
<dbReference type="OrthoDB" id="548208at2759"/>
<accession>A0A835W6Q5</accession>
<feature type="region of interest" description="Disordered" evidence="2">
    <location>
        <begin position="419"/>
        <end position="446"/>
    </location>
</feature>
<protein>
    <submittedName>
        <fullName evidence="3">Uncharacterized protein</fullName>
    </submittedName>
</protein>
<dbReference type="PANTHER" id="PTHR11743:SF70">
    <property type="entry name" value="GH26960P-RELATED"/>
    <property type="match status" value="1"/>
</dbReference>
<dbReference type="PANTHER" id="PTHR11743">
    <property type="entry name" value="VOLTAGE-DEPENDENT ANION-SELECTIVE CHANNEL"/>
    <property type="match status" value="1"/>
</dbReference>
<proteinExistence type="inferred from homology"/>
<feature type="region of interest" description="Disordered" evidence="2">
    <location>
        <begin position="1"/>
        <end position="64"/>
    </location>
</feature>
<dbReference type="GO" id="GO:0005741">
    <property type="term" value="C:mitochondrial outer membrane"/>
    <property type="evidence" value="ECO:0007669"/>
    <property type="project" value="InterPro"/>
</dbReference>
<feature type="compositionally biased region" description="Pro residues" evidence="2">
    <location>
        <begin position="25"/>
        <end position="37"/>
    </location>
</feature>
<feature type="compositionally biased region" description="Polar residues" evidence="2">
    <location>
        <begin position="1"/>
        <end position="13"/>
    </location>
</feature>
<evidence type="ECO:0000313" key="3">
    <source>
        <dbReference type="EMBL" id="KAG2441475.1"/>
    </source>
</evidence>
<dbReference type="GO" id="GO:0008308">
    <property type="term" value="F:voltage-gated monoatomic anion channel activity"/>
    <property type="evidence" value="ECO:0007669"/>
    <property type="project" value="InterPro"/>
</dbReference>
<feature type="region of interest" description="Disordered" evidence="2">
    <location>
        <begin position="165"/>
        <end position="197"/>
    </location>
</feature>
<dbReference type="InterPro" id="IPR001925">
    <property type="entry name" value="Porin_Euk"/>
</dbReference>
<dbReference type="InterPro" id="IPR023614">
    <property type="entry name" value="Porin_dom_sf"/>
</dbReference>
<feature type="compositionally biased region" description="Low complexity" evidence="2">
    <location>
        <begin position="419"/>
        <end position="440"/>
    </location>
</feature>
<keyword evidence="4" id="KW-1185">Reference proteome</keyword>
<dbReference type="EMBL" id="JAEHOC010000005">
    <property type="protein sequence ID" value="KAG2441475.1"/>
    <property type="molecule type" value="Genomic_DNA"/>
</dbReference>
<gene>
    <name evidence="3" type="ORF">HXX76_003097</name>
</gene>
<comment type="caution">
    <text evidence="3">The sequence shown here is derived from an EMBL/GenBank/DDBJ whole genome shotgun (WGS) entry which is preliminary data.</text>
</comment>
<feature type="compositionally biased region" description="Pro residues" evidence="2">
    <location>
        <begin position="188"/>
        <end position="197"/>
    </location>
</feature>
<feature type="compositionally biased region" description="Low complexity" evidence="2">
    <location>
        <begin position="42"/>
        <end position="55"/>
    </location>
</feature>
<organism evidence="3 4">
    <name type="scientific">Chlamydomonas incerta</name>
    <dbReference type="NCBI Taxonomy" id="51695"/>
    <lineage>
        <taxon>Eukaryota</taxon>
        <taxon>Viridiplantae</taxon>
        <taxon>Chlorophyta</taxon>
        <taxon>core chlorophytes</taxon>
        <taxon>Chlorophyceae</taxon>
        <taxon>CS clade</taxon>
        <taxon>Chlamydomonadales</taxon>
        <taxon>Chlamydomonadaceae</taxon>
        <taxon>Chlamydomonas</taxon>
    </lineage>
</organism>
<feature type="compositionally biased region" description="Basic and acidic residues" evidence="2">
    <location>
        <begin position="167"/>
        <end position="178"/>
    </location>
</feature>
<dbReference type="Gene3D" id="2.40.160.10">
    <property type="entry name" value="Porin"/>
    <property type="match status" value="1"/>
</dbReference>
<evidence type="ECO:0000313" key="4">
    <source>
        <dbReference type="Proteomes" id="UP000650467"/>
    </source>
</evidence>
<evidence type="ECO:0000256" key="1">
    <source>
        <dbReference type="ARBA" id="ARBA00009624"/>
    </source>
</evidence>
<evidence type="ECO:0000256" key="2">
    <source>
        <dbReference type="SAM" id="MobiDB-lite"/>
    </source>
</evidence>
<reference evidence="3" key="1">
    <citation type="journal article" date="2020" name="bioRxiv">
        <title>Comparative genomics of Chlamydomonas.</title>
        <authorList>
            <person name="Craig R.J."/>
            <person name="Hasan A.R."/>
            <person name="Ness R.W."/>
            <person name="Keightley P.D."/>
        </authorList>
    </citation>
    <scope>NUCLEOTIDE SEQUENCE</scope>
    <source>
        <strain evidence="3">SAG 7.73</strain>
    </source>
</reference>
<name>A0A835W6Q5_CHLIN</name>
<sequence length="497" mass="47989">MSSQQQRSTTSFWGSGGDPGAAGAAPPPAAMHAPPPAERSRPAAGAAPRAAAAQQPGPPPCPVKSLTQFGAMARDVLVGNKAEGLFGAPGAAKLSISSATSAGVSLTTTATCNTAAAAAKPAAGQLLAAYAAPGAAWQGDVLLTSGGVAELTVTRGFTLPASLYTSDRVERDRDREGGEAGGGGRPTAPTPAPLRPPLKPGWLVVGGVVSLPGLSSREQVLPPKLTLEYGGTYCHGKLSSTPLPALAPGGGPGRPAVTASAVAGAGRVALGADVSFSLAGSSGSSGGGAATAGAGGGRGGGGAAVRLDRWSAAAAWHDEKQHVALQLLQNGKTASLLYGYSLQPGVTLGVSAEADVSGVRLATAGSSSSSSSTGGEVPAAAAAEGAAAGRSKTGGGGFLPPPTFAVGASFRLPAAAASSTSSSSSSRYGNNSGGNKSSGSANGGGGGGVVKVKAASDGTVSLLYRDVTSTGQRLTLTAQLDALHLTKSPRLGMSVDV</sequence>
<comment type="similarity">
    <text evidence="1">Belongs to the eukaryotic mitochondrial porin (TC 1.B.8.1) family.</text>
</comment>